<comment type="subcellular location">
    <subcellularLocation>
        <location evidence="1">Cell membrane</location>
        <topology evidence="1">Multi-pass membrane protein</topology>
    </subcellularLocation>
</comment>
<evidence type="ECO:0000259" key="8">
    <source>
        <dbReference type="SMART" id="SM00014"/>
    </source>
</evidence>
<dbReference type="SUPFAM" id="SSF48317">
    <property type="entry name" value="Acid phosphatase/Vanadium-dependent haloperoxidase"/>
    <property type="match status" value="1"/>
</dbReference>
<feature type="transmembrane region" description="Helical" evidence="7">
    <location>
        <begin position="70"/>
        <end position="91"/>
    </location>
</feature>
<sequence>MQGILASLDRRWRRSDAALAPCHWKTCLFLTANIVLLSALLFDWPVGAALKSLSPTIRFFGGMLTDFGDSGWIIIVSAFLFFEGWAASRLLRSPRCRGRALRICQIGGYLLTTIVLSGLLANMLKRAIGRARPTHFADWGPFGFSPFNGRASFESFPSGHATTIGALFVALALLFPRYRYIFIACALWLGITRVMVGAHYPSDVIAGLALGGWFSFMTAIVYSRYGILFRINAAGLPTPRWPLLKRGMFQGLRLPRRQRMLNQITE</sequence>
<dbReference type="Gene3D" id="1.20.144.10">
    <property type="entry name" value="Phosphatidic acid phosphatase type 2/haloperoxidase"/>
    <property type="match status" value="2"/>
</dbReference>
<keyword evidence="5 7" id="KW-1133">Transmembrane helix</keyword>
<dbReference type="SMART" id="SM00014">
    <property type="entry name" value="acidPPc"/>
    <property type="match status" value="1"/>
</dbReference>
<evidence type="ECO:0000256" key="2">
    <source>
        <dbReference type="ARBA" id="ARBA00022475"/>
    </source>
</evidence>
<reference evidence="9 10" key="1">
    <citation type="submission" date="2020-08" db="EMBL/GenBank/DDBJ databases">
        <title>Genomic Encyclopedia of Type Strains, Phase IV (KMG-V): Genome sequencing to study the core and pangenomes of soil and plant-associated prokaryotes.</title>
        <authorList>
            <person name="Whitman W."/>
        </authorList>
    </citation>
    <scope>NUCLEOTIDE SEQUENCE [LARGE SCALE GENOMIC DNA]</scope>
    <source>
        <strain evidence="9 10">SEMIA 4060</strain>
    </source>
</reference>
<feature type="transmembrane region" description="Helical" evidence="7">
    <location>
        <begin position="27"/>
        <end position="50"/>
    </location>
</feature>
<proteinExistence type="predicted"/>
<dbReference type="PANTHER" id="PTHR14969:SF62">
    <property type="entry name" value="DECAPRENYLPHOSPHORYL-5-PHOSPHORIBOSE PHOSPHATASE RV3807C-RELATED"/>
    <property type="match status" value="1"/>
</dbReference>
<evidence type="ECO:0000256" key="1">
    <source>
        <dbReference type="ARBA" id="ARBA00004651"/>
    </source>
</evidence>
<dbReference type="GO" id="GO:0005886">
    <property type="term" value="C:plasma membrane"/>
    <property type="evidence" value="ECO:0007669"/>
    <property type="project" value="UniProtKB-SubCell"/>
</dbReference>
<feature type="transmembrane region" description="Helical" evidence="7">
    <location>
        <begin position="156"/>
        <end position="175"/>
    </location>
</feature>
<evidence type="ECO:0000256" key="4">
    <source>
        <dbReference type="ARBA" id="ARBA00022801"/>
    </source>
</evidence>
<dbReference type="GO" id="GO:0050380">
    <property type="term" value="F:undecaprenyl-diphosphatase activity"/>
    <property type="evidence" value="ECO:0007669"/>
    <property type="project" value="UniProtKB-EC"/>
</dbReference>
<gene>
    <name evidence="9" type="ORF">GGD46_002915</name>
</gene>
<protein>
    <submittedName>
        <fullName evidence="9">Undecaprenyl-diphosphatase</fullName>
        <ecNumber evidence="9">3.6.1.27</ecNumber>
    </submittedName>
</protein>
<keyword evidence="4 9" id="KW-0378">Hydrolase</keyword>
<dbReference type="PANTHER" id="PTHR14969">
    <property type="entry name" value="SPHINGOSINE-1-PHOSPHATE PHOSPHOHYDROLASE"/>
    <property type="match status" value="1"/>
</dbReference>
<dbReference type="Pfam" id="PF01569">
    <property type="entry name" value="PAP2"/>
    <property type="match status" value="1"/>
</dbReference>
<keyword evidence="6 7" id="KW-0472">Membrane</keyword>
<dbReference type="Proteomes" id="UP000565576">
    <property type="component" value="Unassembled WGS sequence"/>
</dbReference>
<dbReference type="CDD" id="cd03389">
    <property type="entry name" value="PAP2_lipid_A_1_phosphatase"/>
    <property type="match status" value="1"/>
</dbReference>
<dbReference type="InterPro" id="IPR000326">
    <property type="entry name" value="PAP2/HPO"/>
</dbReference>
<evidence type="ECO:0000313" key="10">
    <source>
        <dbReference type="Proteomes" id="UP000565576"/>
    </source>
</evidence>
<dbReference type="InterPro" id="IPR036938">
    <property type="entry name" value="PAP2/HPO_sf"/>
</dbReference>
<keyword evidence="3 7" id="KW-0812">Transmembrane</keyword>
<name>A0A7X0ITD9_9HYPH</name>
<evidence type="ECO:0000256" key="7">
    <source>
        <dbReference type="SAM" id="Phobius"/>
    </source>
</evidence>
<accession>A0A7X0ITD9</accession>
<evidence type="ECO:0000313" key="9">
    <source>
        <dbReference type="EMBL" id="MBB6485627.1"/>
    </source>
</evidence>
<evidence type="ECO:0000256" key="6">
    <source>
        <dbReference type="ARBA" id="ARBA00023136"/>
    </source>
</evidence>
<keyword evidence="2" id="KW-1003">Cell membrane</keyword>
<organism evidence="9 10">
    <name type="scientific">Rhizobium lusitanum</name>
    <dbReference type="NCBI Taxonomy" id="293958"/>
    <lineage>
        <taxon>Bacteria</taxon>
        <taxon>Pseudomonadati</taxon>
        <taxon>Pseudomonadota</taxon>
        <taxon>Alphaproteobacteria</taxon>
        <taxon>Hyphomicrobiales</taxon>
        <taxon>Rhizobiaceae</taxon>
        <taxon>Rhizobium/Agrobacterium group</taxon>
        <taxon>Rhizobium</taxon>
    </lineage>
</organism>
<feature type="domain" description="Phosphatidic acid phosphatase type 2/haloperoxidase" evidence="8">
    <location>
        <begin position="106"/>
        <end position="219"/>
    </location>
</feature>
<evidence type="ECO:0000256" key="3">
    <source>
        <dbReference type="ARBA" id="ARBA00022692"/>
    </source>
</evidence>
<dbReference type="EC" id="3.6.1.27" evidence="9"/>
<feature type="transmembrane region" description="Helical" evidence="7">
    <location>
        <begin position="204"/>
        <end position="222"/>
    </location>
</feature>
<dbReference type="AlphaFoldDB" id="A0A7X0ITD9"/>
<evidence type="ECO:0000256" key="5">
    <source>
        <dbReference type="ARBA" id="ARBA00022989"/>
    </source>
</evidence>
<feature type="transmembrane region" description="Helical" evidence="7">
    <location>
        <begin position="180"/>
        <end position="198"/>
    </location>
</feature>
<dbReference type="EMBL" id="JACHBG010000005">
    <property type="protein sequence ID" value="MBB6485627.1"/>
    <property type="molecule type" value="Genomic_DNA"/>
</dbReference>
<dbReference type="RefSeq" id="WP_246806300.1">
    <property type="nucleotide sequence ID" value="NZ_JACHBG010000005.1"/>
</dbReference>
<comment type="caution">
    <text evidence="9">The sequence shown here is derived from an EMBL/GenBank/DDBJ whole genome shotgun (WGS) entry which is preliminary data.</text>
</comment>
<feature type="transmembrane region" description="Helical" evidence="7">
    <location>
        <begin position="103"/>
        <end position="124"/>
    </location>
</feature>